<keyword evidence="1" id="KW-0560">Oxidoreductase</keyword>
<dbReference type="EMBL" id="CP024310">
    <property type="protein sequence ID" value="AUX79585.1"/>
    <property type="molecule type" value="Genomic_DNA"/>
</dbReference>
<dbReference type="Gene3D" id="3.50.50.60">
    <property type="entry name" value="FAD/NAD(P)-binding domain"/>
    <property type="match status" value="1"/>
</dbReference>
<dbReference type="RefSeq" id="WP_097525696.1">
    <property type="nucleotide sequence ID" value="NZ_CP024310.1"/>
</dbReference>
<dbReference type="PANTHER" id="PTHR13847:SF281">
    <property type="entry name" value="FAD DEPENDENT OXIDOREDUCTASE DOMAIN-CONTAINING PROTEIN"/>
    <property type="match status" value="1"/>
</dbReference>
<accession>A0A2L0HDP3</accession>
<protein>
    <submittedName>
        <fullName evidence="3">FAD dependent oxidoreductase protein</fullName>
    </submittedName>
</protein>
<evidence type="ECO:0000313" key="3">
    <source>
        <dbReference type="EMBL" id="AUX79585.1"/>
    </source>
</evidence>
<evidence type="ECO:0000256" key="1">
    <source>
        <dbReference type="ARBA" id="ARBA00023002"/>
    </source>
</evidence>
<dbReference type="Pfam" id="PF01266">
    <property type="entry name" value="DAO"/>
    <property type="match status" value="1"/>
</dbReference>
<name>A0A2L0HDP3_RHIFR</name>
<sequence length="436" mass="47701">MAHLTGPFFSDDAVESPYWWEVAKPITEDRTELPTRSEVAIVGAGFTGLNAALTLARAGKEVTVLDAEAPGWGASSRNGGMLGPGWATFDAAMAYGAEKARSIVAESFLALQHVKDIVAREAIACDLAVVGYFRGAMTPRLYDAMGRNLDRIRKAMPCDAYLVPRAEQQGEIGTDLYHGGLAMPGYAGLHPARYVTGLADAARRAGVRIFGGARVSAIETQAGGFRLSVGRERIATRQLLVATNGYTGSLLPFLQRRIIPIRSAMIATEPLPTAVMDRLIPKRRMLAGSQRVVTYFRPSPDGTRILFGGRVLKLAGNNVAAANAGHLRKQMLQVFPELRGGKIAHYWHGQTGFTFDKLPHLGEHEGIFYACGYNGTGIARASWFGHKIAQRMLGEAEHASAYADLPFRTRPLYRGRPWFLPLAVVFYEILDRWDQR</sequence>
<reference evidence="3 4" key="1">
    <citation type="submission" date="2017-10" db="EMBL/GenBank/DDBJ databases">
        <title>Analysis of the genome sequences of Rhizobium populations associated to common bean (phaseolus vulgaris).</title>
        <authorList>
            <person name="Bustos P."/>
            <person name="Santamaria R.I."/>
            <person name="Miranda-Sanchez F."/>
            <person name="Perez-Carrascal O."/>
            <person name="Juarez S."/>
            <person name="Lozano L."/>
            <person name="Martinez-Flores I."/>
            <person name="Vinuesa P."/>
            <person name="Martinez-Romero E."/>
            <person name="Cevallos M.A."/>
            <person name="Romero D."/>
            <person name="Davila G."/>
            <person name="Gonzalez V."/>
        </authorList>
    </citation>
    <scope>NUCLEOTIDE SEQUENCE [LARGE SCALE GENOMIC DNA]</scope>
    <source>
        <strain evidence="3 4">NXT3</strain>
        <plasmid evidence="4">Plasmid psfrenxt3c</plasmid>
    </source>
</reference>
<feature type="domain" description="FAD dependent oxidoreductase" evidence="2">
    <location>
        <begin position="39"/>
        <end position="391"/>
    </location>
</feature>
<dbReference type="InterPro" id="IPR006076">
    <property type="entry name" value="FAD-dep_OxRdtase"/>
</dbReference>
<dbReference type="PANTHER" id="PTHR13847">
    <property type="entry name" value="SARCOSINE DEHYDROGENASE-RELATED"/>
    <property type="match status" value="1"/>
</dbReference>
<geneLocation type="plasmid" evidence="4">
    <name>psfrenxt3c</name>
</geneLocation>
<gene>
    <name evidence="3" type="ORF">NXT3_PC00421</name>
</gene>
<keyword evidence="3" id="KW-0614">Plasmid</keyword>
<dbReference type="Gene3D" id="3.30.9.10">
    <property type="entry name" value="D-Amino Acid Oxidase, subunit A, domain 2"/>
    <property type="match status" value="1"/>
</dbReference>
<dbReference type="InterPro" id="IPR036188">
    <property type="entry name" value="FAD/NAD-bd_sf"/>
</dbReference>
<dbReference type="SUPFAM" id="SSF51905">
    <property type="entry name" value="FAD/NAD(P)-binding domain"/>
    <property type="match status" value="1"/>
</dbReference>
<evidence type="ECO:0000313" key="4">
    <source>
        <dbReference type="Proteomes" id="UP000239340"/>
    </source>
</evidence>
<dbReference type="GO" id="GO:0005737">
    <property type="term" value="C:cytoplasm"/>
    <property type="evidence" value="ECO:0007669"/>
    <property type="project" value="TreeGrafter"/>
</dbReference>
<dbReference type="Proteomes" id="UP000239340">
    <property type="component" value="Plasmid pSfreNXT3c"/>
</dbReference>
<dbReference type="GO" id="GO:0016491">
    <property type="term" value="F:oxidoreductase activity"/>
    <property type="evidence" value="ECO:0007669"/>
    <property type="project" value="UniProtKB-KW"/>
</dbReference>
<evidence type="ECO:0000259" key="2">
    <source>
        <dbReference type="Pfam" id="PF01266"/>
    </source>
</evidence>
<dbReference type="AlphaFoldDB" id="A0A2L0HDP3"/>
<proteinExistence type="predicted"/>
<organism evidence="3 4">
    <name type="scientific">Rhizobium fredii</name>
    <name type="common">Sinorhizobium fredii</name>
    <dbReference type="NCBI Taxonomy" id="380"/>
    <lineage>
        <taxon>Bacteria</taxon>
        <taxon>Pseudomonadati</taxon>
        <taxon>Pseudomonadota</taxon>
        <taxon>Alphaproteobacteria</taxon>
        <taxon>Hyphomicrobiales</taxon>
        <taxon>Rhizobiaceae</taxon>
        <taxon>Sinorhizobium/Ensifer group</taxon>
        <taxon>Sinorhizobium</taxon>
    </lineage>
</organism>